<keyword evidence="3" id="KW-1185">Reference proteome</keyword>
<sequence>MSTPKEIVQNYIHGDYIDAIKKAYTWRNAKNSAPHLLPHLKPGLKILDVGCGPGSITADFVRAVGPTGKVVCVEINESILNEAKSNLIKWGVYEGNSIEFVVDNILFLDKFDDNEFDIVHVHQVIQHLKDPVKGLEAMKRVCKKNGIVSIRESIYEAFYCMPENYQAIKLWKELYLKININSGFNPNAGKFLKKWCREAGFDVNNTKKFNYNLGNWFFTQREDIKWWGLTWADRVVNSGFAKKLLEDKQLGVTENDLQYLSDGWKKWTDEEDALFIVDHGEVIYFK</sequence>
<dbReference type="EMBL" id="KV454477">
    <property type="protein sequence ID" value="ODV62588.1"/>
    <property type="molecule type" value="Genomic_DNA"/>
</dbReference>
<dbReference type="Gene3D" id="3.40.50.150">
    <property type="entry name" value="Vaccinia Virus protein VP39"/>
    <property type="match status" value="1"/>
</dbReference>
<dbReference type="InterPro" id="IPR029063">
    <property type="entry name" value="SAM-dependent_MTases_sf"/>
</dbReference>
<dbReference type="Pfam" id="PF13847">
    <property type="entry name" value="Methyltransf_31"/>
    <property type="match status" value="1"/>
</dbReference>
<dbReference type="PANTHER" id="PTHR43591:SF24">
    <property type="entry name" value="2-METHOXY-6-POLYPRENYL-1,4-BENZOQUINOL METHYLASE, MITOCHONDRIAL"/>
    <property type="match status" value="1"/>
</dbReference>
<dbReference type="GeneID" id="30965303"/>
<gene>
    <name evidence="2" type="ORF">ASCRUDRAFT_69377</name>
</gene>
<dbReference type="SUPFAM" id="SSF53335">
    <property type="entry name" value="S-adenosyl-L-methionine-dependent methyltransferases"/>
    <property type="match status" value="1"/>
</dbReference>
<protein>
    <submittedName>
        <fullName evidence="2">S-adenosyl-L-methionine-dependent methyltransferase</fullName>
    </submittedName>
</protein>
<organism evidence="2 3">
    <name type="scientific">Ascoidea rubescens DSM 1968</name>
    <dbReference type="NCBI Taxonomy" id="1344418"/>
    <lineage>
        <taxon>Eukaryota</taxon>
        <taxon>Fungi</taxon>
        <taxon>Dikarya</taxon>
        <taxon>Ascomycota</taxon>
        <taxon>Saccharomycotina</taxon>
        <taxon>Saccharomycetes</taxon>
        <taxon>Ascoideaceae</taxon>
        <taxon>Ascoidea</taxon>
    </lineage>
</organism>
<keyword evidence="2" id="KW-0489">Methyltransferase</keyword>
<dbReference type="GO" id="GO:0008168">
    <property type="term" value="F:methyltransferase activity"/>
    <property type="evidence" value="ECO:0007669"/>
    <property type="project" value="UniProtKB-KW"/>
</dbReference>
<evidence type="ECO:0000313" key="2">
    <source>
        <dbReference type="EMBL" id="ODV62588.1"/>
    </source>
</evidence>
<accession>A0A1D2VLV0</accession>
<dbReference type="AlphaFoldDB" id="A0A1D2VLV0"/>
<dbReference type="OrthoDB" id="10017101at2759"/>
<dbReference type="GO" id="GO:0032259">
    <property type="term" value="P:methylation"/>
    <property type="evidence" value="ECO:0007669"/>
    <property type="project" value="UniProtKB-KW"/>
</dbReference>
<dbReference type="PANTHER" id="PTHR43591">
    <property type="entry name" value="METHYLTRANSFERASE"/>
    <property type="match status" value="1"/>
</dbReference>
<name>A0A1D2VLV0_9ASCO</name>
<reference evidence="3" key="1">
    <citation type="submission" date="2016-05" db="EMBL/GenBank/DDBJ databases">
        <title>Comparative genomics of biotechnologically important yeasts.</title>
        <authorList>
            <consortium name="DOE Joint Genome Institute"/>
            <person name="Riley R."/>
            <person name="Haridas S."/>
            <person name="Wolfe K.H."/>
            <person name="Lopes M.R."/>
            <person name="Hittinger C.T."/>
            <person name="Goker M."/>
            <person name="Salamov A."/>
            <person name="Wisecaver J."/>
            <person name="Long T.M."/>
            <person name="Aerts A.L."/>
            <person name="Barry K."/>
            <person name="Choi C."/>
            <person name="Clum A."/>
            <person name="Coughlan A.Y."/>
            <person name="Deshpande S."/>
            <person name="Douglass A.P."/>
            <person name="Hanson S.J."/>
            <person name="Klenk H.-P."/>
            <person name="Labutti K."/>
            <person name="Lapidus A."/>
            <person name="Lindquist E."/>
            <person name="Lipzen A."/>
            <person name="Meier-Kolthoff J.P."/>
            <person name="Ohm R.A."/>
            <person name="Otillar R.P."/>
            <person name="Pangilinan J."/>
            <person name="Peng Y."/>
            <person name="Rokas A."/>
            <person name="Rosa C.A."/>
            <person name="Scheuner C."/>
            <person name="Sibirny A.A."/>
            <person name="Slot J.C."/>
            <person name="Stielow J.B."/>
            <person name="Sun H."/>
            <person name="Kurtzman C.P."/>
            <person name="Blackwell M."/>
            <person name="Grigoriev I.V."/>
            <person name="Jeffries T.W."/>
        </authorList>
    </citation>
    <scope>NUCLEOTIDE SEQUENCE [LARGE SCALE GENOMIC DNA]</scope>
    <source>
        <strain evidence="3">DSM 1968</strain>
    </source>
</reference>
<proteinExistence type="predicted"/>
<evidence type="ECO:0000313" key="3">
    <source>
        <dbReference type="Proteomes" id="UP000095038"/>
    </source>
</evidence>
<keyword evidence="2" id="KW-0808">Transferase</keyword>
<dbReference type="InParanoid" id="A0A1D2VLV0"/>
<feature type="domain" description="Methyltransferase" evidence="1">
    <location>
        <begin position="41"/>
        <end position="154"/>
    </location>
</feature>
<dbReference type="RefSeq" id="XP_020048895.1">
    <property type="nucleotide sequence ID" value="XM_020191667.1"/>
</dbReference>
<dbReference type="Proteomes" id="UP000095038">
    <property type="component" value="Unassembled WGS sequence"/>
</dbReference>
<dbReference type="STRING" id="1344418.A0A1D2VLV0"/>
<evidence type="ECO:0000259" key="1">
    <source>
        <dbReference type="Pfam" id="PF13847"/>
    </source>
</evidence>
<dbReference type="CDD" id="cd02440">
    <property type="entry name" value="AdoMet_MTases"/>
    <property type="match status" value="1"/>
</dbReference>
<dbReference type="InterPro" id="IPR025714">
    <property type="entry name" value="Methyltranfer_dom"/>
</dbReference>